<dbReference type="InterPro" id="IPR003961">
    <property type="entry name" value="FN3_dom"/>
</dbReference>
<dbReference type="EMBL" id="CP058909">
    <property type="protein sequence ID" value="QLH80996.1"/>
    <property type="molecule type" value="Genomic_DNA"/>
</dbReference>
<feature type="domain" description="Fibronectin type-III" evidence="1">
    <location>
        <begin position="108"/>
        <end position="200"/>
    </location>
</feature>
<name>A0A7D5TFY8_9EURY</name>
<dbReference type="KEGG" id="hpel:HZS54_04805"/>
<dbReference type="InterPro" id="IPR036116">
    <property type="entry name" value="FN3_sf"/>
</dbReference>
<dbReference type="OrthoDB" id="241852at2157"/>
<evidence type="ECO:0000313" key="3">
    <source>
        <dbReference type="Proteomes" id="UP000509346"/>
    </source>
</evidence>
<accession>A0A7D5TFY8</accession>
<dbReference type="AlphaFoldDB" id="A0A7D5TFY8"/>
<dbReference type="CDD" id="cd00063">
    <property type="entry name" value="FN3"/>
    <property type="match status" value="1"/>
</dbReference>
<evidence type="ECO:0000313" key="2">
    <source>
        <dbReference type="EMBL" id="QLH80996.1"/>
    </source>
</evidence>
<gene>
    <name evidence="2" type="ORF">HZS54_04805</name>
</gene>
<protein>
    <submittedName>
        <fullName evidence="2">Fibronectin type III domain-containing protein</fullName>
    </submittedName>
</protein>
<dbReference type="Proteomes" id="UP000509346">
    <property type="component" value="Chromosome"/>
</dbReference>
<evidence type="ECO:0000259" key="1">
    <source>
        <dbReference type="PROSITE" id="PS50853"/>
    </source>
</evidence>
<dbReference type="GeneID" id="56081884"/>
<dbReference type="RefSeq" id="WP_179920809.1">
    <property type="nucleotide sequence ID" value="NZ_CP058909.1"/>
</dbReference>
<sequence>MSVQFTTQLPDEDQPVLGNGVEDEIAVDRESAPANYGDIRIQTRETGQSSWDSGATGFVEQTIDHATVQTVIGGREDGEEYEVRLRTETEHVTGAWTAPVAIVTKFPGAANPVVDAVTTTSATVSWTDNADNEDGFYLQRRKRYDSGWGPWSTVVSVGPNVTQATDDTVQPAREYEFRIRAYTEDAEAFSGSVATTTPDAGLSQRSVSPTGWDVVVESTVRDAEREPLVLDDPQLQPTLNGQPRITIPVPRDESWSSDTWTDAEVTATVKGKPVPIEELEDVEHTPERTVLRCVGGIELENRVEMEVDQRPVHETAEDVAAEASDYQINVDDPNAETVADQLVQSAPTLSDYTQLASAPDTEPVDIGFDRVDRLASCFVGIEYDFEGNYESLTDGSPDPPHYIDGIAARITPGDALARQVQFSFTPDYRIPADRVGVAISAPVADGTFDIASNVTLNGSEIANIPAGAWGTYEESYSGGDLQAGEEYTLSIEVYGEDDAEAIIDGMAVYDTEYPPTGFDRPDELFDTIARPEPVPGGLAVTMDEVTPAVSVSGARVDADFDDTSGVQQLEVSNDQGTTWQTASNTESFETDFPDLGPTLQFRVTLGGYGSGRGRSPTTDYLAQSLTGHSLYADLDETPLVVNSHYNRSAKSILTELADRADAIWEVQFDQSADSIAFEWTQPGQRGTSDIGDVTTYTATKTTRERPEQVIVKGAGLPFEERFTASLGDWHDLGEIRLIPGSESVTDPDSGEQFERGADYSLDLLDGRIKPLSSGSMAGGTAYQVDYRRKAIAFETLPGASGGDITDLRVEPGPWDLPSLTTDQEAGLVARRIASELQEPLHEIEVEVTDISAYNLLEAVDSDVVPTDGPLKLQNVSSEPGSATLSWGSRETASDVVADIQAGLSQTNERV</sequence>
<dbReference type="Pfam" id="PF00041">
    <property type="entry name" value="fn3"/>
    <property type="match status" value="1"/>
</dbReference>
<organism evidence="2 3">
    <name type="scientific">Halosimplex pelagicum</name>
    <dbReference type="NCBI Taxonomy" id="869886"/>
    <lineage>
        <taxon>Archaea</taxon>
        <taxon>Methanobacteriati</taxon>
        <taxon>Methanobacteriota</taxon>
        <taxon>Stenosarchaea group</taxon>
        <taxon>Halobacteria</taxon>
        <taxon>Halobacteriales</taxon>
        <taxon>Haloarculaceae</taxon>
        <taxon>Halosimplex</taxon>
    </lineage>
</organism>
<dbReference type="SUPFAM" id="SSF49265">
    <property type="entry name" value="Fibronectin type III"/>
    <property type="match status" value="1"/>
</dbReference>
<dbReference type="SMART" id="SM00060">
    <property type="entry name" value="FN3"/>
    <property type="match status" value="1"/>
</dbReference>
<keyword evidence="3" id="KW-1185">Reference proteome</keyword>
<dbReference type="Gene3D" id="2.60.40.10">
    <property type="entry name" value="Immunoglobulins"/>
    <property type="match status" value="1"/>
</dbReference>
<proteinExistence type="predicted"/>
<dbReference type="InterPro" id="IPR013783">
    <property type="entry name" value="Ig-like_fold"/>
</dbReference>
<reference evidence="2 3" key="1">
    <citation type="submission" date="2020-07" db="EMBL/GenBank/DDBJ databases">
        <title>Halosimplex litoreum sp. nov. and Halosimplex rubrum sp. nov., isolated from different salt environments.</title>
        <authorList>
            <person name="Cui H."/>
        </authorList>
    </citation>
    <scope>NUCLEOTIDE SEQUENCE [LARGE SCALE GENOMIC DNA]</scope>
    <source>
        <strain evidence="2 3">R2</strain>
    </source>
</reference>
<dbReference type="PROSITE" id="PS50853">
    <property type="entry name" value="FN3"/>
    <property type="match status" value="1"/>
</dbReference>